<dbReference type="AlphaFoldDB" id="A0A397WBR2"/>
<dbReference type="EMBL" id="QKWP01000040">
    <property type="protein sequence ID" value="RIB29356.1"/>
    <property type="molecule type" value="Genomic_DNA"/>
</dbReference>
<dbReference type="OrthoDB" id="2017782at2759"/>
<reference evidence="2 3" key="1">
    <citation type="submission" date="2018-06" db="EMBL/GenBank/DDBJ databases">
        <title>Comparative genomics reveals the genomic features of Rhizophagus irregularis, R. cerebriforme, R. diaphanum and Gigaspora rosea, and their symbiotic lifestyle signature.</title>
        <authorList>
            <person name="Morin E."/>
            <person name="San Clemente H."/>
            <person name="Chen E.C.H."/>
            <person name="De La Providencia I."/>
            <person name="Hainaut M."/>
            <person name="Kuo A."/>
            <person name="Kohler A."/>
            <person name="Murat C."/>
            <person name="Tang N."/>
            <person name="Roy S."/>
            <person name="Loubradou J."/>
            <person name="Henrissat B."/>
            <person name="Grigoriev I.V."/>
            <person name="Corradi N."/>
            <person name="Roux C."/>
            <person name="Martin F.M."/>
        </authorList>
    </citation>
    <scope>NUCLEOTIDE SEQUENCE [LARGE SCALE GENOMIC DNA]</scope>
    <source>
        <strain evidence="2 3">DAOM 194757</strain>
    </source>
</reference>
<comment type="caution">
    <text evidence="2">The sequence shown here is derived from an EMBL/GenBank/DDBJ whole genome shotgun (WGS) entry which is preliminary data.</text>
</comment>
<evidence type="ECO:0000256" key="1">
    <source>
        <dbReference type="PROSITE-ProRule" id="PRU00339"/>
    </source>
</evidence>
<keyword evidence="1" id="KW-0802">TPR repeat</keyword>
<accession>A0A397WBR2</accession>
<proteinExistence type="predicted"/>
<keyword evidence="3" id="KW-1185">Reference proteome</keyword>
<dbReference type="Proteomes" id="UP000266673">
    <property type="component" value="Unassembled WGS sequence"/>
</dbReference>
<organism evidence="2 3">
    <name type="scientific">Gigaspora rosea</name>
    <dbReference type="NCBI Taxonomy" id="44941"/>
    <lineage>
        <taxon>Eukaryota</taxon>
        <taxon>Fungi</taxon>
        <taxon>Fungi incertae sedis</taxon>
        <taxon>Mucoromycota</taxon>
        <taxon>Glomeromycotina</taxon>
        <taxon>Glomeromycetes</taxon>
        <taxon>Diversisporales</taxon>
        <taxon>Gigasporaceae</taxon>
        <taxon>Gigaspora</taxon>
    </lineage>
</organism>
<evidence type="ECO:0000313" key="2">
    <source>
        <dbReference type="EMBL" id="RIB29356.1"/>
    </source>
</evidence>
<dbReference type="SUPFAM" id="SSF48452">
    <property type="entry name" value="TPR-like"/>
    <property type="match status" value="1"/>
</dbReference>
<dbReference type="Gene3D" id="1.25.40.10">
    <property type="entry name" value="Tetratricopeptide repeat domain"/>
    <property type="match status" value="1"/>
</dbReference>
<gene>
    <name evidence="2" type="ORF">C2G38_2155625</name>
</gene>
<dbReference type="InterPro" id="IPR019734">
    <property type="entry name" value="TPR_rpt"/>
</dbReference>
<dbReference type="InterPro" id="IPR011990">
    <property type="entry name" value="TPR-like_helical_dom_sf"/>
</dbReference>
<protein>
    <submittedName>
        <fullName evidence="2">Uncharacterized protein</fullName>
    </submittedName>
</protein>
<evidence type="ECO:0000313" key="3">
    <source>
        <dbReference type="Proteomes" id="UP000266673"/>
    </source>
</evidence>
<sequence>MSELILTPAMGDLVALSSYNDIVLPIAWDIENKSLFIDIDSSGLKKLLIKDPDDYKAAVVQANHPVPSETGKQGNDHGCTIIMVTTDILFIQEVVGHMESHILLLEKEPKNAFELNYRGKLYFIMVKYDEAFEDLTGWLKIEPDNTIALRFRGEINYKMSRYNRSIADLKK</sequence>
<name>A0A397WBR2_9GLOM</name>
<feature type="repeat" description="TPR" evidence="1">
    <location>
        <begin position="112"/>
        <end position="145"/>
    </location>
</feature>
<dbReference type="PROSITE" id="PS50005">
    <property type="entry name" value="TPR"/>
    <property type="match status" value="1"/>
</dbReference>